<dbReference type="AlphaFoldDB" id="A0AAV5VER1"/>
<keyword evidence="3" id="KW-1185">Reference proteome</keyword>
<organism evidence="2 3">
    <name type="scientific">Pristionchus fissidentatus</name>
    <dbReference type="NCBI Taxonomy" id="1538716"/>
    <lineage>
        <taxon>Eukaryota</taxon>
        <taxon>Metazoa</taxon>
        <taxon>Ecdysozoa</taxon>
        <taxon>Nematoda</taxon>
        <taxon>Chromadorea</taxon>
        <taxon>Rhabditida</taxon>
        <taxon>Rhabditina</taxon>
        <taxon>Diplogasteromorpha</taxon>
        <taxon>Diplogasteroidea</taxon>
        <taxon>Neodiplogasteridae</taxon>
        <taxon>Pristionchus</taxon>
    </lineage>
</organism>
<evidence type="ECO:0000256" key="1">
    <source>
        <dbReference type="SAM" id="MobiDB-lite"/>
    </source>
</evidence>
<evidence type="ECO:0000313" key="2">
    <source>
        <dbReference type="EMBL" id="GMT16374.1"/>
    </source>
</evidence>
<feature type="region of interest" description="Disordered" evidence="1">
    <location>
        <begin position="1"/>
        <end position="28"/>
    </location>
</feature>
<dbReference type="Proteomes" id="UP001432322">
    <property type="component" value="Unassembled WGS sequence"/>
</dbReference>
<gene>
    <name evidence="2" type="ORF">PFISCL1PPCAC_7671</name>
</gene>
<feature type="compositionally biased region" description="Acidic residues" evidence="1">
    <location>
        <begin position="1"/>
        <end position="21"/>
    </location>
</feature>
<protein>
    <submittedName>
        <fullName evidence="2">Uncharacterized protein</fullName>
    </submittedName>
</protein>
<name>A0AAV5VER1_9BILA</name>
<proteinExistence type="predicted"/>
<accession>A0AAV5VER1</accession>
<sequence>YEGMTDEEEEDDYEESDDELDVGSAMDLQGNSMRKPCVLISQLERRANQLSTAKAAATKRPVEDAVYDESPCEKLVKLN</sequence>
<dbReference type="EMBL" id="BTSY01000002">
    <property type="protein sequence ID" value="GMT16374.1"/>
    <property type="molecule type" value="Genomic_DNA"/>
</dbReference>
<reference evidence="2" key="1">
    <citation type="submission" date="2023-10" db="EMBL/GenBank/DDBJ databases">
        <title>Genome assembly of Pristionchus species.</title>
        <authorList>
            <person name="Yoshida K."/>
            <person name="Sommer R.J."/>
        </authorList>
    </citation>
    <scope>NUCLEOTIDE SEQUENCE</scope>
    <source>
        <strain evidence="2">RS5133</strain>
    </source>
</reference>
<feature type="non-terminal residue" evidence="2">
    <location>
        <position position="1"/>
    </location>
</feature>
<evidence type="ECO:0000313" key="3">
    <source>
        <dbReference type="Proteomes" id="UP001432322"/>
    </source>
</evidence>
<comment type="caution">
    <text evidence="2">The sequence shown here is derived from an EMBL/GenBank/DDBJ whole genome shotgun (WGS) entry which is preliminary data.</text>
</comment>